<evidence type="ECO:0000259" key="2">
    <source>
        <dbReference type="PROSITE" id="PS50132"/>
    </source>
</evidence>
<dbReference type="SMART" id="SM00315">
    <property type="entry name" value="RGS"/>
    <property type="match status" value="1"/>
</dbReference>
<dbReference type="Proteomes" id="UP001146793">
    <property type="component" value="Unassembled WGS sequence"/>
</dbReference>
<feature type="compositionally biased region" description="Basic and acidic residues" evidence="1">
    <location>
        <begin position="18"/>
        <end position="27"/>
    </location>
</feature>
<dbReference type="AlphaFoldDB" id="A0AAV8ADK6"/>
<dbReference type="PROSITE" id="PS50132">
    <property type="entry name" value="RGS"/>
    <property type="match status" value="1"/>
</dbReference>
<dbReference type="SUPFAM" id="SSF48097">
    <property type="entry name" value="Regulator of G-protein signaling, RGS"/>
    <property type="match status" value="1"/>
</dbReference>
<feature type="compositionally biased region" description="Basic residues" evidence="1">
    <location>
        <begin position="28"/>
        <end position="40"/>
    </location>
</feature>
<dbReference type="InterPro" id="IPR036305">
    <property type="entry name" value="RGS_sf"/>
</dbReference>
<dbReference type="Gene3D" id="1.10.167.10">
    <property type="entry name" value="Regulator of G-protein Signalling 4, domain 2"/>
    <property type="match status" value="1"/>
</dbReference>
<dbReference type="EMBL" id="JANTQA010000008">
    <property type="protein sequence ID" value="KAJ3451506.1"/>
    <property type="molecule type" value="Genomic_DNA"/>
</dbReference>
<dbReference type="PRINTS" id="PR01301">
    <property type="entry name" value="RGSPROTEIN"/>
</dbReference>
<feature type="compositionally biased region" description="Basic and acidic residues" evidence="1">
    <location>
        <begin position="1"/>
        <end position="11"/>
    </location>
</feature>
<organism evidence="3 4">
    <name type="scientific">Anaeramoeba flamelloides</name>
    <dbReference type="NCBI Taxonomy" id="1746091"/>
    <lineage>
        <taxon>Eukaryota</taxon>
        <taxon>Metamonada</taxon>
        <taxon>Anaeramoebidae</taxon>
        <taxon>Anaeramoeba</taxon>
    </lineage>
</organism>
<feature type="compositionally biased region" description="Polar residues" evidence="1">
    <location>
        <begin position="41"/>
        <end position="50"/>
    </location>
</feature>
<feature type="domain" description="RGS" evidence="2">
    <location>
        <begin position="407"/>
        <end position="517"/>
    </location>
</feature>
<sequence>MNSFSKIKEKSSINSTKTNKENQPTKKERTKRKELKKKHQNTANFYNSTKTNKFQNCEKINTKRKKVNKKSLKVPNIRISQNKSKTCEYDPQNEKELYLKRIVIKSEINSSTVFQLNKRKNQNLTLTSHEMTNKDWVIDTQRHARSRSFDSQSKPKKKKKYKYEKVNNTTITNENEQDEPDQNSASYSKSNEDRDQSKIESKKNTKKTKSVKKGRKKSEDNFGKHNKKNNKKDNTKRNKSHTPKKGGISNDKKKENQLLSKIKKFPKIQLSGKKKNKNKRKENNNHNNNENNEQGGGKGLKNKKPQPRKWLKKRDEIFDDQTQFHSNLGLDTTINKKINKKLDKNILNNKNRNMNVNSFNNAGETKKVRIRNVGTIKYKKSLLKTIKFDRDGNPTFDSILNHFLIDFIEFSASEYNDENILFWSRANEFKEYCQQRKTKLARQMAYKIYKSHIIENSEKEINISGPLRSKIINSFNRNSLICPPPNIFNEAQKNVYEIMSGDLYLSFLRSSFFQSVSKKLGKVQKN</sequence>
<dbReference type="InterPro" id="IPR016137">
    <property type="entry name" value="RGS"/>
</dbReference>
<accession>A0AAV8ADK6</accession>
<evidence type="ECO:0000313" key="3">
    <source>
        <dbReference type="EMBL" id="KAJ3451506.1"/>
    </source>
</evidence>
<dbReference type="CDD" id="cd07440">
    <property type="entry name" value="RGS"/>
    <property type="match status" value="1"/>
</dbReference>
<comment type="caution">
    <text evidence="3">The sequence shown here is derived from an EMBL/GenBank/DDBJ whole genome shotgun (WGS) entry which is preliminary data.</text>
</comment>
<feature type="compositionally biased region" description="Basic residues" evidence="1">
    <location>
        <begin position="204"/>
        <end position="216"/>
    </location>
</feature>
<feature type="compositionally biased region" description="Basic and acidic residues" evidence="1">
    <location>
        <begin position="190"/>
        <end position="203"/>
    </location>
</feature>
<evidence type="ECO:0000313" key="4">
    <source>
        <dbReference type="Proteomes" id="UP001146793"/>
    </source>
</evidence>
<proteinExistence type="predicted"/>
<feature type="region of interest" description="Disordered" evidence="1">
    <location>
        <begin position="142"/>
        <end position="308"/>
    </location>
</feature>
<protein>
    <submittedName>
        <fullName evidence="3">Regulator of g protein signaling-related</fullName>
    </submittedName>
</protein>
<name>A0AAV8ADK6_9EUKA</name>
<reference evidence="3" key="1">
    <citation type="submission" date="2022-08" db="EMBL/GenBank/DDBJ databases">
        <title>Novel sulphate-reducing endosymbionts in the free-living metamonad Anaeramoeba.</title>
        <authorList>
            <person name="Jerlstrom-Hultqvist J."/>
            <person name="Cepicka I."/>
            <person name="Gallot-Lavallee L."/>
            <person name="Salas-Leiva D."/>
            <person name="Curtis B.A."/>
            <person name="Zahonova K."/>
            <person name="Pipaliya S."/>
            <person name="Dacks J."/>
            <person name="Roger A.J."/>
        </authorList>
    </citation>
    <scope>NUCLEOTIDE SEQUENCE</scope>
    <source>
        <strain evidence="3">Busselton2</strain>
    </source>
</reference>
<gene>
    <name evidence="3" type="ORF">M0812_03255</name>
</gene>
<dbReference type="PANTHER" id="PTHR10845:SF192">
    <property type="entry name" value="DOUBLE HIT, ISOFORM B"/>
    <property type="match status" value="1"/>
</dbReference>
<dbReference type="PANTHER" id="PTHR10845">
    <property type="entry name" value="REGULATOR OF G PROTEIN SIGNALING"/>
    <property type="match status" value="1"/>
</dbReference>
<feature type="region of interest" description="Disordered" evidence="1">
    <location>
        <begin position="1"/>
        <end position="50"/>
    </location>
</feature>
<dbReference type="Pfam" id="PF00615">
    <property type="entry name" value="RGS"/>
    <property type="match status" value="1"/>
</dbReference>
<dbReference type="InterPro" id="IPR044926">
    <property type="entry name" value="RGS_subdomain_2"/>
</dbReference>
<evidence type="ECO:0000256" key="1">
    <source>
        <dbReference type="SAM" id="MobiDB-lite"/>
    </source>
</evidence>
<feature type="compositionally biased region" description="Basic residues" evidence="1">
    <location>
        <begin position="261"/>
        <end position="280"/>
    </location>
</feature>